<dbReference type="EMBL" id="QEFC01002441">
    <property type="protein sequence ID" value="KAE9452172.1"/>
    <property type="molecule type" value="Genomic_DNA"/>
</dbReference>
<dbReference type="Pfam" id="PF13947">
    <property type="entry name" value="GUB_WAK_bind"/>
    <property type="match status" value="1"/>
</dbReference>
<evidence type="ECO:0000313" key="5">
    <source>
        <dbReference type="EMBL" id="KAE9452172.1"/>
    </source>
</evidence>
<proteinExistence type="predicted"/>
<dbReference type="OrthoDB" id="1146903at2759"/>
<feature type="non-terminal residue" evidence="5">
    <location>
        <position position="1"/>
    </location>
</feature>
<dbReference type="PANTHER" id="PTHR33138">
    <property type="entry name" value="OS01G0690200 PROTEIN"/>
    <property type="match status" value="1"/>
</dbReference>
<evidence type="ECO:0000256" key="2">
    <source>
        <dbReference type="ARBA" id="ARBA00022729"/>
    </source>
</evidence>
<dbReference type="GO" id="GO:0030247">
    <property type="term" value="F:polysaccharide binding"/>
    <property type="evidence" value="ECO:0007669"/>
    <property type="project" value="InterPro"/>
</dbReference>
<accession>A0A6A4L3U6</accession>
<feature type="chain" id="PRO_5025553514" description="Wall-associated receptor kinase galacturonan-binding domain-containing protein" evidence="3">
    <location>
        <begin position="31"/>
        <end position="305"/>
    </location>
</feature>
<gene>
    <name evidence="5" type="ORF">C3L33_15930</name>
</gene>
<keyword evidence="2 3" id="KW-0732">Signal</keyword>
<sequence>MSSRRLFSDVYKTHNFLLLVVALFLGNCHAQTSPSCARPSSSPCGNNNILIRYPFRVKGDPENCGNKNYELDCDNNRFVLKLFASGKYYVHAIDYDAYTIRLVDVGLQQGNCSSLPLHSLSILNFTVPISYSDRFRSEVYFPINRWYVGIALWVDCEKPVEESPFYTDSTTSASSCIQKETSSSSLSSPEKRHYSYFLFGFSLHASVVADHCRIDEIVMTTLWSSPYDYYNIERNISFPDFHSRLEYGFELSWLSILCEQCRGQGHCLLFDDTSSSLFCLKYCDRTVSQCKNIIWVSMPICLVDL</sequence>
<organism evidence="5 6">
    <name type="scientific">Rhododendron williamsianum</name>
    <dbReference type="NCBI Taxonomy" id="262921"/>
    <lineage>
        <taxon>Eukaryota</taxon>
        <taxon>Viridiplantae</taxon>
        <taxon>Streptophyta</taxon>
        <taxon>Embryophyta</taxon>
        <taxon>Tracheophyta</taxon>
        <taxon>Spermatophyta</taxon>
        <taxon>Magnoliopsida</taxon>
        <taxon>eudicotyledons</taxon>
        <taxon>Gunneridae</taxon>
        <taxon>Pentapetalae</taxon>
        <taxon>asterids</taxon>
        <taxon>Ericales</taxon>
        <taxon>Ericaceae</taxon>
        <taxon>Ericoideae</taxon>
        <taxon>Rhodoreae</taxon>
        <taxon>Rhododendron</taxon>
    </lineage>
</organism>
<dbReference type="Proteomes" id="UP000428333">
    <property type="component" value="Linkage Group LG09"/>
</dbReference>
<keyword evidence="6" id="KW-1185">Reference proteome</keyword>
<evidence type="ECO:0000259" key="4">
    <source>
        <dbReference type="Pfam" id="PF13947"/>
    </source>
</evidence>
<evidence type="ECO:0000256" key="3">
    <source>
        <dbReference type="SAM" id="SignalP"/>
    </source>
</evidence>
<evidence type="ECO:0000256" key="1">
    <source>
        <dbReference type="ARBA" id="ARBA00004167"/>
    </source>
</evidence>
<protein>
    <recommendedName>
        <fullName evidence="4">Wall-associated receptor kinase galacturonan-binding domain-containing protein</fullName>
    </recommendedName>
</protein>
<feature type="signal peptide" evidence="3">
    <location>
        <begin position="1"/>
        <end position="30"/>
    </location>
</feature>
<evidence type="ECO:0000313" key="6">
    <source>
        <dbReference type="Proteomes" id="UP000428333"/>
    </source>
</evidence>
<dbReference type="PANTHER" id="PTHR33138:SF30">
    <property type="entry name" value="LEAF RUST 10 DISEASE-RESISTANCE LOCUS RECEPTOR-LIKE PROTEIN KINASE-LIKE 2.7"/>
    <property type="match status" value="1"/>
</dbReference>
<feature type="domain" description="Wall-associated receptor kinase galacturonan-binding" evidence="4">
    <location>
        <begin position="42"/>
        <end position="104"/>
    </location>
</feature>
<dbReference type="InterPro" id="IPR025287">
    <property type="entry name" value="WAK_GUB"/>
</dbReference>
<name>A0A6A4L3U6_9ERIC</name>
<reference evidence="5 6" key="1">
    <citation type="journal article" date="2019" name="Genome Biol. Evol.">
        <title>The Rhododendron genome and chromosomal organization provide insight into shared whole-genome duplications across the heath family (Ericaceae).</title>
        <authorList>
            <person name="Soza V.L."/>
            <person name="Lindsley D."/>
            <person name="Waalkes A."/>
            <person name="Ramage E."/>
            <person name="Patwardhan R.P."/>
            <person name="Burton J.N."/>
            <person name="Adey A."/>
            <person name="Kumar A."/>
            <person name="Qiu R."/>
            <person name="Shendure J."/>
            <person name="Hall B."/>
        </authorList>
    </citation>
    <scope>NUCLEOTIDE SEQUENCE [LARGE SCALE GENOMIC DNA]</scope>
    <source>
        <strain evidence="5">RSF 1966-606</strain>
    </source>
</reference>
<dbReference type="AlphaFoldDB" id="A0A6A4L3U6"/>
<dbReference type="GO" id="GO:0016020">
    <property type="term" value="C:membrane"/>
    <property type="evidence" value="ECO:0007669"/>
    <property type="project" value="UniProtKB-SubCell"/>
</dbReference>
<comment type="subcellular location">
    <subcellularLocation>
        <location evidence="1">Membrane</location>
        <topology evidence="1">Single-pass membrane protein</topology>
    </subcellularLocation>
</comment>
<comment type="caution">
    <text evidence="5">The sequence shown here is derived from an EMBL/GenBank/DDBJ whole genome shotgun (WGS) entry which is preliminary data.</text>
</comment>